<feature type="region of interest" description="Disordered" evidence="3">
    <location>
        <begin position="1"/>
        <end position="186"/>
    </location>
</feature>
<reference evidence="4 5" key="1">
    <citation type="submission" date="2017-01" db="EMBL/GenBank/DDBJ databases">
        <authorList>
            <person name="Mah S.A."/>
            <person name="Swanson W.J."/>
            <person name="Moy G.W."/>
            <person name="Vacquier V.D."/>
        </authorList>
    </citation>
    <scope>NUCLEOTIDE SEQUENCE [LARGE SCALE GENOMIC DNA]</scope>
    <source>
        <strain evidence="4 5">GSMNP</strain>
    </source>
</reference>
<dbReference type="Pfam" id="PF08524">
    <property type="entry name" value="rRNA_processing"/>
    <property type="match status" value="1"/>
</dbReference>
<comment type="similarity">
    <text evidence="1">Belongs to the FYV7 family.</text>
</comment>
<evidence type="ECO:0000256" key="2">
    <source>
        <dbReference type="ARBA" id="ARBA00018780"/>
    </source>
</evidence>
<feature type="compositionally biased region" description="Basic residues" evidence="3">
    <location>
        <begin position="1"/>
        <end position="13"/>
    </location>
</feature>
<sequence>MNVRSKKMKGYKKALKEVKGGQEQPEFLRELFEQAADEAQASKKRAKSSVEEEIDIEGEQSETGSVEGEIGRGVDDSGSKVERADGANVVGRRGANQQSYAKSGKGGDRSGTGKRDKGQKASKPNPYKDILRRQDEEKARREEEQRAKEQDIAESKKRNAEKRKKRKLNSFLATKKTKKGQPNMNSQIAMLLGKIEKS</sequence>
<dbReference type="EMBL" id="LSSN01003598">
    <property type="protein sequence ID" value="OMJ13178.1"/>
    <property type="molecule type" value="Genomic_DNA"/>
</dbReference>
<dbReference type="AlphaFoldDB" id="A0A1R1XEZ0"/>
<feature type="compositionally biased region" description="Basic residues" evidence="3">
    <location>
        <begin position="159"/>
        <end position="168"/>
    </location>
</feature>
<gene>
    <name evidence="4" type="ORF">AYI70_g8670</name>
</gene>
<evidence type="ECO:0000256" key="3">
    <source>
        <dbReference type="SAM" id="MobiDB-lite"/>
    </source>
</evidence>
<keyword evidence="5" id="KW-1185">Reference proteome</keyword>
<dbReference type="OrthoDB" id="5377144at2759"/>
<name>A0A1R1XEZ0_9FUNG</name>
<dbReference type="STRING" id="133412.A0A1R1XEZ0"/>
<feature type="compositionally biased region" description="Basic and acidic residues" evidence="3">
    <location>
        <begin position="105"/>
        <end position="119"/>
    </location>
</feature>
<dbReference type="InterPro" id="IPR013730">
    <property type="entry name" value="Fyv7/TAP26"/>
</dbReference>
<feature type="compositionally biased region" description="Acidic residues" evidence="3">
    <location>
        <begin position="51"/>
        <end position="60"/>
    </location>
</feature>
<comment type="caution">
    <text evidence="4">The sequence shown here is derived from an EMBL/GenBank/DDBJ whole genome shotgun (WGS) entry which is preliminary data.</text>
</comment>
<dbReference type="Proteomes" id="UP000187283">
    <property type="component" value="Unassembled WGS sequence"/>
</dbReference>
<accession>A0A1R1XEZ0</accession>
<feature type="compositionally biased region" description="Basic and acidic residues" evidence="3">
    <location>
        <begin position="14"/>
        <end position="32"/>
    </location>
</feature>
<proteinExistence type="inferred from homology"/>
<feature type="compositionally biased region" description="Basic and acidic residues" evidence="3">
    <location>
        <begin position="129"/>
        <end position="158"/>
    </location>
</feature>
<evidence type="ECO:0000313" key="5">
    <source>
        <dbReference type="Proteomes" id="UP000187283"/>
    </source>
</evidence>
<feature type="compositionally biased region" description="Basic and acidic residues" evidence="3">
    <location>
        <begin position="69"/>
        <end position="85"/>
    </location>
</feature>
<protein>
    <recommendedName>
        <fullName evidence="2">rRNA-processing protein FYV7</fullName>
    </recommendedName>
</protein>
<evidence type="ECO:0000313" key="4">
    <source>
        <dbReference type="EMBL" id="OMJ13178.1"/>
    </source>
</evidence>
<organism evidence="4 5">
    <name type="scientific">Smittium culicis</name>
    <dbReference type="NCBI Taxonomy" id="133412"/>
    <lineage>
        <taxon>Eukaryota</taxon>
        <taxon>Fungi</taxon>
        <taxon>Fungi incertae sedis</taxon>
        <taxon>Zoopagomycota</taxon>
        <taxon>Kickxellomycotina</taxon>
        <taxon>Harpellomycetes</taxon>
        <taxon>Harpellales</taxon>
        <taxon>Legeriomycetaceae</taxon>
        <taxon>Smittium</taxon>
    </lineage>
</organism>
<evidence type="ECO:0000256" key="1">
    <source>
        <dbReference type="ARBA" id="ARBA00006800"/>
    </source>
</evidence>